<dbReference type="EMBL" id="CP001661">
    <property type="protein sequence ID" value="ACT19690.1"/>
    <property type="molecule type" value="Genomic_DNA"/>
</dbReference>
<evidence type="ECO:0000313" key="1">
    <source>
        <dbReference type="EMBL" id="ACT19690.1"/>
    </source>
</evidence>
<dbReference type="STRING" id="443144.GM21_3669"/>
<organism evidence="1">
    <name type="scientific">Geobacter sp. (strain M21)</name>
    <dbReference type="NCBI Taxonomy" id="443144"/>
    <lineage>
        <taxon>Bacteria</taxon>
        <taxon>Pseudomonadati</taxon>
        <taxon>Thermodesulfobacteriota</taxon>
        <taxon>Desulfuromonadia</taxon>
        <taxon>Geobacterales</taxon>
        <taxon>Geobacteraceae</taxon>
        <taxon>Geobacter</taxon>
    </lineage>
</organism>
<proteinExistence type="predicted"/>
<protein>
    <submittedName>
        <fullName evidence="1">Uncharacterized protein</fullName>
    </submittedName>
</protein>
<dbReference type="HOGENOM" id="CLU_1169336_0_0_7"/>
<dbReference type="KEGG" id="gem:GM21_3669"/>
<gene>
    <name evidence="1" type="ordered locus">GM21_3669</name>
</gene>
<sequence>MWGIGYEGIGVRTLTLLLAAAIVAADVGKVIKASANDTVDLCAAGDKFGGVLKQVEADSRIPAGTVQDKGMCTIAYTGAPGLGWQQLVADGNGGVTLPAAAVAASLVTGVVANNNALKWTSKYAGELFNDISITLIDPPGNNVALSVDVVGRDILVTLATDAASAIITTAAELKAAIEASSAADLVTVANEGVSTGAAVVAAVVKTDLAGGADAGEGREYYVWNKDAVAGTLVIDLG</sequence>
<dbReference type="AlphaFoldDB" id="C6E6R2"/>
<reference evidence="1" key="1">
    <citation type="submission" date="2009-07" db="EMBL/GenBank/DDBJ databases">
        <title>Complete sequence of Geobacter sp. M21.</title>
        <authorList>
            <consortium name="US DOE Joint Genome Institute"/>
            <person name="Lucas S."/>
            <person name="Copeland A."/>
            <person name="Lapidus A."/>
            <person name="Glavina del Rio T."/>
            <person name="Dalin E."/>
            <person name="Tice H."/>
            <person name="Bruce D."/>
            <person name="Goodwin L."/>
            <person name="Pitluck S."/>
            <person name="Saunders E."/>
            <person name="Brettin T."/>
            <person name="Detter J.C."/>
            <person name="Han C."/>
            <person name="Larimer F."/>
            <person name="Land M."/>
            <person name="Hauser L."/>
            <person name="Kyrpides N."/>
            <person name="Ovchinnikova G."/>
            <person name="Lovley D."/>
        </authorList>
    </citation>
    <scope>NUCLEOTIDE SEQUENCE [LARGE SCALE GENOMIC DNA]</scope>
    <source>
        <strain evidence="1">M21</strain>
    </source>
</reference>
<name>C6E6R2_GEOSM</name>
<accession>C6E6R2</accession>